<dbReference type="InterPro" id="IPR002346">
    <property type="entry name" value="Mopterin_DH_FAD-bd"/>
</dbReference>
<keyword evidence="2" id="KW-0274">FAD</keyword>
<dbReference type="PANTHER" id="PTHR42659:SF2">
    <property type="entry name" value="XANTHINE DEHYDROGENASE SUBUNIT C-RELATED"/>
    <property type="match status" value="1"/>
</dbReference>
<protein>
    <submittedName>
        <fullName evidence="5">Xanthine dehydrogenase family protein subunit M</fullName>
    </submittedName>
</protein>
<dbReference type="InterPro" id="IPR051312">
    <property type="entry name" value="Diverse_Substr_Oxidored"/>
</dbReference>
<dbReference type="InterPro" id="IPR016166">
    <property type="entry name" value="FAD-bd_PCMH"/>
</dbReference>
<proteinExistence type="predicted"/>
<accession>A0A6B0Y2Q3</accession>
<dbReference type="PROSITE" id="PS51387">
    <property type="entry name" value="FAD_PCMH"/>
    <property type="match status" value="1"/>
</dbReference>
<dbReference type="AlphaFoldDB" id="A0A6B0Y2Q3"/>
<keyword evidence="1" id="KW-0285">Flavoprotein</keyword>
<dbReference type="InterPro" id="IPR036318">
    <property type="entry name" value="FAD-bd_PCMH-like_sf"/>
</dbReference>
<name>A0A6B0Y2Q3_9RHOB</name>
<sequence>MHSLNYHKASNASEAARLLSGAEEGKFLAGGQTLVPAMKTRLAAPSDLVDVSGAEDLRGINVSGREVTIGAATTHAEVAASGGLRNVCPSICDMAANIGDPAVRHRGTIGGSIANNDPAADYPAAMLALGATIKTGSREIPADEFFVGLFETALEDDELITSIAFTAPAAGAYAKFPNPASRYAMCGVFVAKGDDGVRVGVTGAGADGAFRAGEFEAALDGEFSEEALAGISVKAEEMLSDIHGDGVYRANLVSVMAKRAVAAAS</sequence>
<evidence type="ECO:0000259" key="4">
    <source>
        <dbReference type="PROSITE" id="PS51387"/>
    </source>
</evidence>
<dbReference type="Gene3D" id="3.30.43.10">
    <property type="entry name" value="Uridine Diphospho-n-acetylenolpyruvylglucosamine Reductase, domain 2"/>
    <property type="match status" value="1"/>
</dbReference>
<gene>
    <name evidence="5" type="ORF">F4Y60_09645</name>
</gene>
<comment type="caution">
    <text evidence="5">The sequence shown here is derived from an EMBL/GenBank/DDBJ whole genome shotgun (WGS) entry which is preliminary data.</text>
</comment>
<feature type="domain" description="FAD-binding PCMH-type" evidence="4">
    <location>
        <begin position="1"/>
        <end position="170"/>
    </location>
</feature>
<evidence type="ECO:0000256" key="3">
    <source>
        <dbReference type="ARBA" id="ARBA00023002"/>
    </source>
</evidence>
<dbReference type="EMBL" id="VXRY01000384">
    <property type="protein sequence ID" value="MXY34333.1"/>
    <property type="molecule type" value="Genomic_DNA"/>
</dbReference>
<dbReference type="GO" id="GO:0016491">
    <property type="term" value="F:oxidoreductase activity"/>
    <property type="evidence" value="ECO:0007669"/>
    <property type="project" value="UniProtKB-KW"/>
</dbReference>
<dbReference type="Gene3D" id="3.30.465.10">
    <property type="match status" value="1"/>
</dbReference>
<dbReference type="SUPFAM" id="SSF56176">
    <property type="entry name" value="FAD-binding/transporter-associated domain-like"/>
    <property type="match status" value="1"/>
</dbReference>
<evidence type="ECO:0000256" key="2">
    <source>
        <dbReference type="ARBA" id="ARBA00022827"/>
    </source>
</evidence>
<dbReference type="SUPFAM" id="SSF55447">
    <property type="entry name" value="CO dehydrogenase flavoprotein C-terminal domain-like"/>
    <property type="match status" value="1"/>
</dbReference>
<dbReference type="PANTHER" id="PTHR42659">
    <property type="entry name" value="XANTHINE DEHYDROGENASE SUBUNIT C-RELATED"/>
    <property type="match status" value="1"/>
</dbReference>
<dbReference type="SMART" id="SM01092">
    <property type="entry name" value="CO_deh_flav_C"/>
    <property type="match status" value="1"/>
</dbReference>
<dbReference type="InterPro" id="IPR016169">
    <property type="entry name" value="FAD-bd_PCMH_sub2"/>
</dbReference>
<reference evidence="5" key="1">
    <citation type="submission" date="2019-09" db="EMBL/GenBank/DDBJ databases">
        <title>Characterisation of the sponge microbiome using genome-centric metagenomics.</title>
        <authorList>
            <person name="Engelberts J.P."/>
            <person name="Robbins S.J."/>
            <person name="De Goeij J.M."/>
            <person name="Aranda M."/>
            <person name="Bell S.C."/>
            <person name="Webster N.S."/>
        </authorList>
    </citation>
    <scope>NUCLEOTIDE SEQUENCE</scope>
    <source>
        <strain evidence="5">SB0664_bin_43</strain>
    </source>
</reference>
<dbReference type="GO" id="GO:0071949">
    <property type="term" value="F:FAD binding"/>
    <property type="evidence" value="ECO:0007669"/>
    <property type="project" value="InterPro"/>
</dbReference>
<dbReference type="InterPro" id="IPR016167">
    <property type="entry name" value="FAD-bd_PCMH_sub1"/>
</dbReference>
<evidence type="ECO:0000313" key="5">
    <source>
        <dbReference type="EMBL" id="MXY34333.1"/>
    </source>
</evidence>
<evidence type="ECO:0000256" key="1">
    <source>
        <dbReference type="ARBA" id="ARBA00022630"/>
    </source>
</evidence>
<dbReference type="Pfam" id="PF00941">
    <property type="entry name" value="FAD_binding_5"/>
    <property type="match status" value="1"/>
</dbReference>
<keyword evidence="3" id="KW-0560">Oxidoreductase</keyword>
<dbReference type="Gene3D" id="3.30.390.50">
    <property type="entry name" value="CO dehydrogenase flavoprotein, C-terminal domain"/>
    <property type="match status" value="1"/>
</dbReference>
<dbReference type="InterPro" id="IPR005107">
    <property type="entry name" value="CO_DH_flav_C"/>
</dbReference>
<organism evidence="5">
    <name type="scientific">Boseongicola sp. SB0664_bin_43</name>
    <dbReference type="NCBI Taxonomy" id="2604844"/>
    <lineage>
        <taxon>Bacteria</taxon>
        <taxon>Pseudomonadati</taxon>
        <taxon>Pseudomonadota</taxon>
        <taxon>Alphaproteobacteria</taxon>
        <taxon>Rhodobacterales</taxon>
        <taxon>Paracoccaceae</taxon>
        <taxon>Boseongicola</taxon>
    </lineage>
</organism>
<dbReference type="InterPro" id="IPR036683">
    <property type="entry name" value="CO_DH_flav_C_dom_sf"/>
</dbReference>